<keyword evidence="4" id="KW-0997">Cell inner membrane</keyword>
<evidence type="ECO:0000256" key="6">
    <source>
        <dbReference type="ARBA" id="ARBA00022723"/>
    </source>
</evidence>
<keyword evidence="6" id="KW-0479">Metal-binding</keyword>
<dbReference type="GO" id="GO:0046872">
    <property type="term" value="F:metal ion binding"/>
    <property type="evidence" value="ECO:0007669"/>
    <property type="project" value="UniProtKB-KW"/>
</dbReference>
<dbReference type="AlphaFoldDB" id="A0A6M1TVC7"/>
<dbReference type="InterPro" id="IPR033885">
    <property type="entry name" value="AlkB/XylM"/>
</dbReference>
<gene>
    <name evidence="14" type="ORF">G5V65_03565</name>
</gene>
<keyword evidence="15" id="KW-1185">Reference proteome</keyword>
<evidence type="ECO:0000256" key="7">
    <source>
        <dbReference type="ARBA" id="ARBA00022989"/>
    </source>
</evidence>
<evidence type="ECO:0000256" key="8">
    <source>
        <dbReference type="ARBA" id="ARBA00023002"/>
    </source>
</evidence>
<evidence type="ECO:0000313" key="15">
    <source>
        <dbReference type="Proteomes" id="UP000474758"/>
    </source>
</evidence>
<evidence type="ECO:0000256" key="3">
    <source>
        <dbReference type="ARBA" id="ARBA00022475"/>
    </source>
</evidence>
<evidence type="ECO:0000256" key="1">
    <source>
        <dbReference type="ARBA" id="ARBA00004429"/>
    </source>
</evidence>
<dbReference type="CDD" id="cd03512">
    <property type="entry name" value="Alkane-hydroxylase"/>
    <property type="match status" value="1"/>
</dbReference>
<dbReference type="PANTHER" id="PTHR38674">
    <property type="entry name" value="ALKANE 1-MONOOXYGENASE 1"/>
    <property type="match status" value="1"/>
</dbReference>
<comment type="subcellular location">
    <subcellularLocation>
        <location evidence="1">Cell inner membrane</location>
        <topology evidence="1">Multi-pass membrane protein</topology>
    </subcellularLocation>
</comment>
<feature type="transmembrane region" description="Helical" evidence="12">
    <location>
        <begin position="132"/>
        <end position="150"/>
    </location>
</feature>
<evidence type="ECO:0000313" key="14">
    <source>
        <dbReference type="EMBL" id="NGQ89962.1"/>
    </source>
</evidence>
<keyword evidence="3" id="KW-1003">Cell membrane</keyword>
<feature type="transmembrane region" description="Helical" evidence="12">
    <location>
        <begin position="36"/>
        <end position="57"/>
    </location>
</feature>
<dbReference type="PANTHER" id="PTHR38674:SF1">
    <property type="entry name" value="ALKANE 1-MONOOXYGENASE 1"/>
    <property type="match status" value="1"/>
</dbReference>
<organism evidence="14 15">
    <name type="scientific">Paragemmobacter kunshanensis</name>
    <dbReference type="NCBI Taxonomy" id="2583234"/>
    <lineage>
        <taxon>Bacteria</taxon>
        <taxon>Pseudomonadati</taxon>
        <taxon>Pseudomonadota</taxon>
        <taxon>Alphaproteobacteria</taxon>
        <taxon>Rhodobacterales</taxon>
        <taxon>Paracoccaceae</taxon>
        <taxon>Paragemmobacter</taxon>
    </lineage>
</organism>
<proteinExistence type="inferred from homology"/>
<evidence type="ECO:0000256" key="10">
    <source>
        <dbReference type="ARBA" id="ARBA00023033"/>
    </source>
</evidence>
<evidence type="ECO:0000256" key="12">
    <source>
        <dbReference type="SAM" id="Phobius"/>
    </source>
</evidence>
<feature type="transmembrane region" description="Helical" evidence="12">
    <location>
        <begin position="213"/>
        <end position="238"/>
    </location>
</feature>
<keyword evidence="9" id="KW-0408">Iron</keyword>
<dbReference type="GO" id="GO:0004497">
    <property type="term" value="F:monooxygenase activity"/>
    <property type="evidence" value="ECO:0007669"/>
    <property type="project" value="UniProtKB-KW"/>
</dbReference>
<dbReference type="GO" id="GO:0006629">
    <property type="term" value="P:lipid metabolic process"/>
    <property type="evidence" value="ECO:0007669"/>
    <property type="project" value="InterPro"/>
</dbReference>
<evidence type="ECO:0000256" key="2">
    <source>
        <dbReference type="ARBA" id="ARBA00010823"/>
    </source>
</evidence>
<evidence type="ECO:0000256" key="5">
    <source>
        <dbReference type="ARBA" id="ARBA00022692"/>
    </source>
</evidence>
<keyword evidence="10 14" id="KW-0503">Monooxygenase</keyword>
<dbReference type="InterPro" id="IPR005804">
    <property type="entry name" value="FA_desaturase_dom"/>
</dbReference>
<dbReference type="Proteomes" id="UP000474758">
    <property type="component" value="Unassembled WGS sequence"/>
</dbReference>
<keyword evidence="11 12" id="KW-0472">Membrane</keyword>
<keyword evidence="7 12" id="KW-1133">Transmembrane helix</keyword>
<protein>
    <submittedName>
        <fullName evidence="14">Alkane 1-monooxygenase</fullName>
    </submittedName>
</protein>
<dbReference type="Pfam" id="PF00487">
    <property type="entry name" value="FA_desaturase"/>
    <property type="match status" value="1"/>
</dbReference>
<evidence type="ECO:0000256" key="11">
    <source>
        <dbReference type="ARBA" id="ARBA00023136"/>
    </source>
</evidence>
<name>A0A6M1TVC7_9RHOB</name>
<keyword evidence="8" id="KW-0560">Oxidoreductase</keyword>
<sequence length="358" mass="38263">MSSAASRPLPLSAFAAATLAPVPLLAMGSASGGLWLWAALAWLGLLSLLLDQLLPLVDADPVEGAEFPAADSLLVLLGLVALALPPLALAGATGSALTLPEKAALVFSTGLWLGQIAHPAAHELIHRSDRRLFRLGVLVYSWMLIGHHASSHRLVHHRHVATPADPASAPRGRGFWRYLPRAALGGFREGLRAETALRRRSAAPGLHPYLHHALASAAALSLAALIAGPPGIALWLLIAAHAQLQIHLSDYVQHYGLIRARLPDGRDEPVAARHSWNTAHWFSSALLLNAPRHSDHHSHPSRPYPALRLPEDAPRLPWPLPLAAAIALVPPLWHRLMRPHLARLTPPAPPPPPGDSTA</sequence>
<feature type="domain" description="Fatty acid desaturase" evidence="13">
    <location>
        <begin position="106"/>
        <end position="308"/>
    </location>
</feature>
<dbReference type="EMBL" id="JAALFE010000002">
    <property type="protein sequence ID" value="NGQ89962.1"/>
    <property type="molecule type" value="Genomic_DNA"/>
</dbReference>
<keyword evidence="5 12" id="KW-0812">Transmembrane</keyword>
<feature type="transmembrane region" description="Helical" evidence="12">
    <location>
        <begin position="69"/>
        <end position="91"/>
    </location>
</feature>
<evidence type="ECO:0000259" key="13">
    <source>
        <dbReference type="Pfam" id="PF00487"/>
    </source>
</evidence>
<accession>A0A6M1TVC7</accession>
<dbReference type="RefSeq" id="WP_165047120.1">
    <property type="nucleotide sequence ID" value="NZ_JAALFE010000002.1"/>
</dbReference>
<comment type="similarity">
    <text evidence="2">Belongs to the fatty acid desaturase type 1 family. AlkB subfamily.</text>
</comment>
<comment type="caution">
    <text evidence="14">The sequence shown here is derived from an EMBL/GenBank/DDBJ whole genome shotgun (WGS) entry which is preliminary data.</text>
</comment>
<dbReference type="GO" id="GO:0005886">
    <property type="term" value="C:plasma membrane"/>
    <property type="evidence" value="ECO:0007669"/>
    <property type="project" value="UniProtKB-SubCell"/>
</dbReference>
<evidence type="ECO:0000256" key="4">
    <source>
        <dbReference type="ARBA" id="ARBA00022519"/>
    </source>
</evidence>
<reference evidence="14 15" key="1">
    <citation type="submission" date="2020-02" db="EMBL/GenBank/DDBJ databases">
        <title>Rhodobacter translucens sp. nov., a novel bacterium isolated from activated sludge.</title>
        <authorList>
            <person name="Liu J."/>
        </authorList>
    </citation>
    <scope>NUCLEOTIDE SEQUENCE [LARGE SCALE GENOMIC DNA]</scope>
    <source>
        <strain evidence="14 15">HX-7-19</strain>
    </source>
</reference>
<evidence type="ECO:0000256" key="9">
    <source>
        <dbReference type="ARBA" id="ARBA00023004"/>
    </source>
</evidence>